<gene>
    <name evidence="3" type="ORF">Taro_046138</name>
</gene>
<dbReference type="Proteomes" id="UP000652761">
    <property type="component" value="Unassembled WGS sequence"/>
</dbReference>
<evidence type="ECO:0000256" key="2">
    <source>
        <dbReference type="SAM" id="SignalP"/>
    </source>
</evidence>
<evidence type="ECO:0000313" key="4">
    <source>
        <dbReference type="Proteomes" id="UP000652761"/>
    </source>
</evidence>
<dbReference type="PANTHER" id="PTHR11220:SF59">
    <property type="entry name" value="HEME-BINDING PROTEIN 2-LIKE"/>
    <property type="match status" value="1"/>
</dbReference>
<accession>A0A843WRF8</accession>
<evidence type="ECO:0000313" key="3">
    <source>
        <dbReference type="EMBL" id="MQM13212.1"/>
    </source>
</evidence>
<evidence type="ECO:0008006" key="5">
    <source>
        <dbReference type="Google" id="ProtNLM"/>
    </source>
</evidence>
<dbReference type="Gene3D" id="3.20.80.10">
    <property type="entry name" value="Regulatory factor, effector binding domain"/>
    <property type="match status" value="1"/>
</dbReference>
<dbReference type="OrthoDB" id="6424451at2759"/>
<dbReference type="SUPFAM" id="SSF55136">
    <property type="entry name" value="Probable bacterial effector-binding domain"/>
    <property type="match status" value="1"/>
</dbReference>
<dbReference type="EMBL" id="NMUH01005610">
    <property type="protein sequence ID" value="MQM13212.1"/>
    <property type="molecule type" value="Genomic_DNA"/>
</dbReference>
<name>A0A843WRF8_COLES</name>
<organism evidence="3 4">
    <name type="scientific">Colocasia esculenta</name>
    <name type="common">Wild taro</name>
    <name type="synonym">Arum esculentum</name>
    <dbReference type="NCBI Taxonomy" id="4460"/>
    <lineage>
        <taxon>Eukaryota</taxon>
        <taxon>Viridiplantae</taxon>
        <taxon>Streptophyta</taxon>
        <taxon>Embryophyta</taxon>
        <taxon>Tracheophyta</taxon>
        <taxon>Spermatophyta</taxon>
        <taxon>Magnoliopsida</taxon>
        <taxon>Liliopsida</taxon>
        <taxon>Araceae</taxon>
        <taxon>Aroideae</taxon>
        <taxon>Colocasieae</taxon>
        <taxon>Colocasia</taxon>
    </lineage>
</organism>
<evidence type="ECO:0000256" key="1">
    <source>
        <dbReference type="ARBA" id="ARBA00009817"/>
    </source>
</evidence>
<sequence>MACLTWVFLLRGCSWVLLVMLLSCREGAVVGSYVKPSSCDSLECPSYRVVHYEENLEIRSYDKAVWMATPPINSTSYTEASNLGFLSLFAYIQGKNEQGAKIEMTTPVLVDIIPSTGPFCNSNFVVRFYVPRAHQKAPPRSDKVRPETWPGPRYAAVRRFGGFLNDANIPVEAAALRSSLHGTPWEAAAGGGGARPARYTVAGYNSPFEFQNRVNEVMFLF</sequence>
<dbReference type="InterPro" id="IPR011256">
    <property type="entry name" value="Reg_factor_effector_dom_sf"/>
</dbReference>
<comment type="similarity">
    <text evidence="1">Belongs to the HEBP family.</text>
</comment>
<feature type="chain" id="PRO_5032785459" description="SOUL heme-binding protein" evidence="2">
    <location>
        <begin position="32"/>
        <end position="221"/>
    </location>
</feature>
<dbReference type="AlphaFoldDB" id="A0A843WRF8"/>
<dbReference type="SMR" id="A0A843WRF8"/>
<dbReference type="InterPro" id="IPR006917">
    <property type="entry name" value="SOUL_heme-bd"/>
</dbReference>
<keyword evidence="4" id="KW-1185">Reference proteome</keyword>
<dbReference type="Pfam" id="PF04832">
    <property type="entry name" value="SOUL"/>
    <property type="match status" value="1"/>
</dbReference>
<reference evidence="3" key="1">
    <citation type="submission" date="2017-07" db="EMBL/GenBank/DDBJ databases">
        <title>Taro Niue Genome Assembly and Annotation.</title>
        <authorList>
            <person name="Atibalentja N."/>
            <person name="Keating K."/>
            <person name="Fields C.J."/>
        </authorList>
    </citation>
    <scope>NUCLEOTIDE SEQUENCE</scope>
    <source>
        <strain evidence="3">Niue_2</strain>
        <tissue evidence="3">Leaf</tissue>
    </source>
</reference>
<keyword evidence="2" id="KW-0732">Signal</keyword>
<dbReference type="PANTHER" id="PTHR11220">
    <property type="entry name" value="HEME-BINDING PROTEIN-RELATED"/>
    <property type="match status" value="1"/>
</dbReference>
<proteinExistence type="inferred from homology"/>
<dbReference type="FunFam" id="3.20.80.10:FF:000002">
    <property type="entry name" value="Heme-binding protein 2"/>
    <property type="match status" value="1"/>
</dbReference>
<protein>
    <recommendedName>
        <fullName evidence="5">SOUL heme-binding protein</fullName>
    </recommendedName>
</protein>
<comment type="caution">
    <text evidence="3">The sequence shown here is derived from an EMBL/GenBank/DDBJ whole genome shotgun (WGS) entry which is preliminary data.</text>
</comment>
<feature type="signal peptide" evidence="2">
    <location>
        <begin position="1"/>
        <end position="31"/>
    </location>
</feature>